<dbReference type="Proteomes" id="UP000318821">
    <property type="component" value="Unassembled WGS sequence"/>
</dbReference>
<evidence type="ECO:0000313" key="7">
    <source>
        <dbReference type="EMBL" id="TPP47848.1"/>
    </source>
</evidence>
<dbReference type="VEuPathDB" id="TriTrypDB:LDHU3_35.6870"/>
<dbReference type="GO" id="GO:0042555">
    <property type="term" value="C:MCM complex"/>
    <property type="evidence" value="ECO:0007669"/>
    <property type="project" value="TreeGrafter"/>
</dbReference>
<dbReference type="GO" id="GO:0003697">
    <property type="term" value="F:single-stranded DNA binding"/>
    <property type="evidence" value="ECO:0007669"/>
    <property type="project" value="TreeGrafter"/>
</dbReference>
<dbReference type="InterPro" id="IPR041562">
    <property type="entry name" value="MCM_lid"/>
</dbReference>
<dbReference type="GO" id="GO:0017116">
    <property type="term" value="F:single-stranded DNA helicase activity"/>
    <property type="evidence" value="ECO:0007669"/>
    <property type="project" value="TreeGrafter"/>
</dbReference>
<dbReference type="SUPFAM" id="SSF50249">
    <property type="entry name" value="Nucleic acid-binding proteins"/>
    <property type="match status" value="1"/>
</dbReference>
<evidence type="ECO:0000256" key="2">
    <source>
        <dbReference type="ARBA" id="ARBA00022840"/>
    </source>
</evidence>
<proteinExistence type="inferred from homology"/>
<dbReference type="Pfam" id="PF17207">
    <property type="entry name" value="MCM_OB"/>
    <property type="match status" value="1"/>
</dbReference>
<dbReference type="Gene3D" id="2.20.28.10">
    <property type="match status" value="1"/>
</dbReference>
<name>A0A504XK39_LEIDO</name>
<dbReference type="GO" id="GO:0005634">
    <property type="term" value="C:nucleus"/>
    <property type="evidence" value="ECO:0007669"/>
    <property type="project" value="UniProtKB-SubCell"/>
</dbReference>
<dbReference type="InterPro" id="IPR001208">
    <property type="entry name" value="MCM_dom"/>
</dbReference>
<dbReference type="PANTHER" id="PTHR11630:SF48">
    <property type="entry name" value="DNA HELICASE MCM9"/>
    <property type="match status" value="1"/>
</dbReference>
<dbReference type="FunFam" id="3.40.50.300:FF:002368">
    <property type="entry name" value="DNA replication factor, putative"/>
    <property type="match status" value="1"/>
</dbReference>
<feature type="domain" description="MCM C-terminal AAA(+) ATPase" evidence="6">
    <location>
        <begin position="316"/>
        <end position="511"/>
    </location>
</feature>
<dbReference type="PROSITE" id="PS50051">
    <property type="entry name" value="MCM_2"/>
    <property type="match status" value="1"/>
</dbReference>
<dbReference type="Pfam" id="PF00493">
    <property type="entry name" value="MCM"/>
    <property type="match status" value="1"/>
</dbReference>
<dbReference type="GO" id="GO:0000724">
    <property type="term" value="P:double-strand break repair via homologous recombination"/>
    <property type="evidence" value="ECO:0007669"/>
    <property type="project" value="TreeGrafter"/>
</dbReference>
<dbReference type="VEuPathDB" id="TriTrypDB:LDHU3_35.6500"/>
<dbReference type="SMART" id="SM00350">
    <property type="entry name" value="MCM"/>
    <property type="match status" value="1"/>
</dbReference>
<keyword evidence="1 4" id="KW-0547">Nucleotide-binding</keyword>
<dbReference type="EMBL" id="RHLD01000013">
    <property type="protein sequence ID" value="TPP47848.1"/>
    <property type="molecule type" value="Genomic_DNA"/>
</dbReference>
<organism evidence="7 8">
    <name type="scientific">Leishmania donovani</name>
    <dbReference type="NCBI Taxonomy" id="5661"/>
    <lineage>
        <taxon>Eukaryota</taxon>
        <taxon>Discoba</taxon>
        <taxon>Euglenozoa</taxon>
        <taxon>Kinetoplastea</taxon>
        <taxon>Metakinetoplastina</taxon>
        <taxon>Trypanosomatida</taxon>
        <taxon>Trypanosomatidae</taxon>
        <taxon>Leishmaniinae</taxon>
        <taxon>Leishmania</taxon>
    </lineage>
</organism>
<sequence length="1025" mass="109579">MEITDTVKERVRYFFVHHSEPPRPLSTHDGTSASASPWTSSGAAAAGAGGRCVFIQEVDCMKLLDVCPEVGCALLAQTTTVMDVLRVECAALCKEAGQAGILSSSISIRLTHVPVAMTGLPSVPPAGGQLVQLCGSIIRMSTKRVVPYASRLMCPRCHDTTEIFTNPFDRATEAKAHCSQPACKHEPMQVIGQVWMDYAECRLQQRSNQSGHLPRSVLVTLDDELSMKCSVGQFVEVVGIAFPKWRHVFPSSRPSIEPAIWAVNVLPMEAYRGAATSTSGAPGLRRRAGKTDRPKFNPEHFFTSFCKNKRKRGVTLARSVCPHLSGLFAPRFAVLLSALGGASTTGKTSMHVRNTIHCLYVGDPSTGKTQLLRFAAAIAPRSTSTTGMGSTSAGLTVAAAKEHGEWVLEPGALVLSDGGSCIIDELRTVSPADRASLHEAMEQQTISVAKGGLVTKLRTACAVLSACNPPARRGGRTEIGVGGPLLSRFDFIFLLWDTPKPELDARISSHMLRANTGAQTVLEEEELTVDEVARYLWWVRTQYATADGPFLSDPAADLLGRYYEIQRQRGASPALDDAVPVTVRFLESLVRLTQAHAKLHLQTMCTLEDAAMAVFLMERSAYSLKCPLDAVEPGMHSSSRELDEVFLSDDPAALAQQDAVLSAIVDVMLHYQLPPADPFDGAETRGDAEIALADLPFMRAMRVAGASQNTNASSSTGDATSENDVTDGTLLAQRKAPSALLQAKTLVAIASAERLAEEVGRTSGTAYSVARYTGSTIERAADSSPRAVADLLRSQRVCRSTSVVPSAFAASQPSPLPALVEEARAQEHRQLMTGKRPSEAGEDELLLPDSEHHSAASSAPPSQQMLACPLPSPSLSVPEAGSLPYSLLPNGTRKRSAEDIMRSLRFRPTDEPIAKRKLCMGILVHRCASRGLAFLRGPRRITPAADGTSGAPKTGEKAGALRTVPEECICRLEGPAHSTRLEAAVSRCMDSRTRPLPEAGAGVGLCGTLTLSKTASLTPITEAGA</sequence>
<dbReference type="Pfam" id="PF17855">
    <property type="entry name" value="MCM_lid"/>
    <property type="match status" value="1"/>
</dbReference>
<dbReference type="InterPro" id="IPR033762">
    <property type="entry name" value="MCM_OB"/>
</dbReference>
<keyword evidence="3 4" id="KW-0238">DNA-binding</keyword>
<dbReference type="InterPro" id="IPR027417">
    <property type="entry name" value="P-loop_NTPase"/>
</dbReference>
<evidence type="ECO:0000256" key="4">
    <source>
        <dbReference type="RuleBase" id="RU004070"/>
    </source>
</evidence>
<protein>
    <submittedName>
        <fullName evidence="7">MCM2/3/5 family protein</fullName>
    </submittedName>
</protein>
<evidence type="ECO:0000313" key="8">
    <source>
        <dbReference type="Proteomes" id="UP000318821"/>
    </source>
</evidence>
<dbReference type="GO" id="GO:0016787">
    <property type="term" value="F:hydrolase activity"/>
    <property type="evidence" value="ECO:0007669"/>
    <property type="project" value="UniProtKB-KW"/>
</dbReference>
<evidence type="ECO:0000256" key="3">
    <source>
        <dbReference type="ARBA" id="ARBA00023125"/>
    </source>
</evidence>
<comment type="similarity">
    <text evidence="4">Belongs to the MCM family.</text>
</comment>
<dbReference type="SUPFAM" id="SSF52540">
    <property type="entry name" value="P-loop containing nucleoside triphosphate hydrolases"/>
    <property type="match status" value="1"/>
</dbReference>
<reference evidence="8" key="1">
    <citation type="submission" date="2019-02" db="EMBL/GenBank/DDBJ databases">
        <title>FDA dAtabase for Regulatory Grade micrObial Sequences (FDA-ARGOS): Supporting development and validation of Infectious Disease Dx tests.</title>
        <authorList>
            <person name="Duncan R."/>
            <person name="Fisher C."/>
            <person name="Tallon L."/>
            <person name="Sadzewicz L."/>
            <person name="Sengamalay N."/>
            <person name="Ott S."/>
            <person name="Godinez A."/>
            <person name="Nagaraj S."/>
            <person name="Vavikolanu K."/>
            <person name="Vyas G."/>
            <person name="Nadendla S."/>
            <person name="Aluvathingal J."/>
            <person name="Sichtig H."/>
        </authorList>
    </citation>
    <scope>NUCLEOTIDE SEQUENCE [LARGE SCALE GENOMIC DNA]</scope>
    <source>
        <strain evidence="8">FDAARGOS_360</strain>
    </source>
</reference>
<dbReference type="VEuPathDB" id="TriTrypDB:LdCL_350054700"/>
<dbReference type="PANTHER" id="PTHR11630">
    <property type="entry name" value="DNA REPLICATION LICENSING FACTOR MCM FAMILY MEMBER"/>
    <property type="match status" value="1"/>
</dbReference>
<evidence type="ECO:0000256" key="1">
    <source>
        <dbReference type="ARBA" id="ARBA00022741"/>
    </source>
</evidence>
<dbReference type="InterPro" id="IPR031327">
    <property type="entry name" value="MCM"/>
</dbReference>
<dbReference type="PRINTS" id="PR01657">
    <property type="entry name" value="MCMFAMILY"/>
</dbReference>
<dbReference type="AlphaFoldDB" id="A0A504XK39"/>
<evidence type="ECO:0000256" key="5">
    <source>
        <dbReference type="SAM" id="MobiDB-lite"/>
    </source>
</evidence>
<accession>A0A504XK39</accession>
<comment type="caution">
    <text evidence="7">The sequence shown here is derived from an EMBL/GenBank/DDBJ whole genome shotgun (WGS) entry which is preliminary data.</text>
</comment>
<keyword evidence="2 4" id="KW-0067">ATP-binding</keyword>
<dbReference type="GO" id="GO:0005524">
    <property type="term" value="F:ATP binding"/>
    <property type="evidence" value="ECO:0007669"/>
    <property type="project" value="UniProtKB-KW"/>
</dbReference>
<feature type="region of interest" description="Disordered" evidence="5">
    <location>
        <begin position="849"/>
        <end position="873"/>
    </location>
</feature>
<gene>
    <name evidence="7" type="ORF">CGC20_14310</name>
</gene>
<dbReference type="FunFam" id="2.20.28.10:FF:000023">
    <property type="entry name" value="DNA replication factor, putative"/>
    <property type="match status" value="1"/>
</dbReference>
<dbReference type="Gene3D" id="3.40.50.300">
    <property type="entry name" value="P-loop containing nucleotide triphosphate hydrolases"/>
    <property type="match status" value="1"/>
</dbReference>
<evidence type="ECO:0000259" key="6">
    <source>
        <dbReference type="PROSITE" id="PS50051"/>
    </source>
</evidence>
<dbReference type="VEuPathDB" id="TriTrypDB:LdBPK_354970.1"/>
<dbReference type="Gene3D" id="2.40.50.140">
    <property type="entry name" value="Nucleic acid-binding proteins"/>
    <property type="match status" value="1"/>
</dbReference>
<dbReference type="InterPro" id="IPR012340">
    <property type="entry name" value="NA-bd_OB-fold"/>
</dbReference>